<evidence type="ECO:0000256" key="1">
    <source>
        <dbReference type="SAM" id="SignalP"/>
    </source>
</evidence>
<proteinExistence type="predicted"/>
<name>A0AAQ3SYF2_PASNO</name>
<keyword evidence="3" id="KW-1185">Reference proteome</keyword>
<gene>
    <name evidence="2" type="ORF">U9M48_012908</name>
</gene>
<keyword evidence="1" id="KW-0732">Signal</keyword>
<dbReference type="AlphaFoldDB" id="A0AAQ3SYF2"/>
<protein>
    <submittedName>
        <fullName evidence="2">Uncharacterized protein</fullName>
    </submittedName>
</protein>
<evidence type="ECO:0000313" key="2">
    <source>
        <dbReference type="EMBL" id="WVZ63263.1"/>
    </source>
</evidence>
<evidence type="ECO:0000313" key="3">
    <source>
        <dbReference type="Proteomes" id="UP001341281"/>
    </source>
</evidence>
<sequence length="192" mass="21103">MIPCCVLRSTLKHAMEVVSLLLPLLSMVWRPWRAPQTIPNAEARLQPYGIVCAAASPPLMSPMSPLPSPNPRCSDVRVIAVAMLAATAVQTAAWLPFDACFSHDPLCEGYGHRNARCSCCSDSNAALNAIFIFRRSVHPNAKPFNHRIPHTPAHDPVKCGGYWISVDQLFALRLDGCEGTFEEGKYNMDTTQ</sequence>
<organism evidence="2 3">
    <name type="scientific">Paspalum notatum var. saurae</name>
    <dbReference type="NCBI Taxonomy" id="547442"/>
    <lineage>
        <taxon>Eukaryota</taxon>
        <taxon>Viridiplantae</taxon>
        <taxon>Streptophyta</taxon>
        <taxon>Embryophyta</taxon>
        <taxon>Tracheophyta</taxon>
        <taxon>Spermatophyta</taxon>
        <taxon>Magnoliopsida</taxon>
        <taxon>Liliopsida</taxon>
        <taxon>Poales</taxon>
        <taxon>Poaceae</taxon>
        <taxon>PACMAD clade</taxon>
        <taxon>Panicoideae</taxon>
        <taxon>Andropogonodae</taxon>
        <taxon>Paspaleae</taxon>
        <taxon>Paspalinae</taxon>
        <taxon>Paspalum</taxon>
    </lineage>
</organism>
<accession>A0AAQ3SYF2</accession>
<dbReference type="EMBL" id="CP144747">
    <property type="protein sequence ID" value="WVZ63263.1"/>
    <property type="molecule type" value="Genomic_DNA"/>
</dbReference>
<feature type="chain" id="PRO_5042931635" evidence="1">
    <location>
        <begin position="35"/>
        <end position="192"/>
    </location>
</feature>
<dbReference type="Proteomes" id="UP001341281">
    <property type="component" value="Chromosome 03"/>
</dbReference>
<feature type="signal peptide" evidence="1">
    <location>
        <begin position="1"/>
        <end position="34"/>
    </location>
</feature>
<reference evidence="2 3" key="1">
    <citation type="submission" date="2024-02" db="EMBL/GenBank/DDBJ databases">
        <title>High-quality chromosome-scale genome assembly of Pensacola bahiagrass (Paspalum notatum Flugge var. saurae).</title>
        <authorList>
            <person name="Vega J.M."/>
            <person name="Podio M."/>
            <person name="Orjuela J."/>
            <person name="Siena L.A."/>
            <person name="Pessino S.C."/>
            <person name="Combes M.C."/>
            <person name="Mariac C."/>
            <person name="Albertini E."/>
            <person name="Pupilli F."/>
            <person name="Ortiz J.P.A."/>
            <person name="Leblanc O."/>
        </authorList>
    </citation>
    <scope>NUCLEOTIDE SEQUENCE [LARGE SCALE GENOMIC DNA]</scope>
    <source>
        <strain evidence="2">R1</strain>
        <tissue evidence="2">Leaf</tissue>
    </source>
</reference>